<dbReference type="GO" id="GO:0051604">
    <property type="term" value="P:protein maturation"/>
    <property type="evidence" value="ECO:0007669"/>
    <property type="project" value="UniProtKB-ARBA"/>
</dbReference>
<dbReference type="GO" id="GO:0004197">
    <property type="term" value="F:cysteine-type endopeptidase activity"/>
    <property type="evidence" value="ECO:0007669"/>
    <property type="project" value="InterPro"/>
</dbReference>
<evidence type="ECO:0000259" key="11">
    <source>
        <dbReference type="PROSITE" id="PS50207"/>
    </source>
</evidence>
<dbReference type="PANTHER" id="PTHR48169">
    <property type="entry name" value="DED DOMAIN-CONTAINING PROTEIN"/>
    <property type="match status" value="1"/>
</dbReference>
<dbReference type="PROSITE" id="PS50207">
    <property type="entry name" value="CASPASE_P10"/>
    <property type="match status" value="1"/>
</dbReference>
<dbReference type="CDD" id="cd00032">
    <property type="entry name" value="CASc"/>
    <property type="match status" value="1"/>
</dbReference>
<gene>
    <name evidence="13" type="ORF">NP493_78g07001</name>
</gene>
<dbReference type="GO" id="GO:0006508">
    <property type="term" value="P:proteolysis"/>
    <property type="evidence" value="ECO:0007669"/>
    <property type="project" value="UniProtKB-KW"/>
</dbReference>
<evidence type="ECO:0000256" key="4">
    <source>
        <dbReference type="ARBA" id="ARBA00022737"/>
    </source>
</evidence>
<evidence type="ECO:0000259" key="12">
    <source>
        <dbReference type="PROSITE" id="PS50208"/>
    </source>
</evidence>
<dbReference type="EMBL" id="JAODUO010000078">
    <property type="protein sequence ID" value="KAK2190501.1"/>
    <property type="molecule type" value="Genomic_DNA"/>
</dbReference>
<evidence type="ECO:0000313" key="13">
    <source>
        <dbReference type="EMBL" id="KAK2190501.1"/>
    </source>
</evidence>
<keyword evidence="14" id="KW-1185">Reference proteome</keyword>
<dbReference type="InterPro" id="IPR015917">
    <property type="entry name" value="Pept_C14A"/>
</dbReference>
<dbReference type="SUPFAM" id="SSF47986">
    <property type="entry name" value="DEATH domain"/>
    <property type="match status" value="2"/>
</dbReference>
<dbReference type="InterPro" id="IPR011600">
    <property type="entry name" value="Pept_C14_caspase"/>
</dbReference>
<evidence type="ECO:0000256" key="7">
    <source>
        <dbReference type="ARBA" id="ARBA00023145"/>
    </source>
</evidence>
<feature type="compositionally biased region" description="Low complexity" evidence="9">
    <location>
        <begin position="243"/>
        <end position="255"/>
    </location>
</feature>
<dbReference type="AlphaFoldDB" id="A0AAD9P944"/>
<dbReference type="PROSITE" id="PS01122">
    <property type="entry name" value="CASPASE_CYS"/>
    <property type="match status" value="1"/>
</dbReference>
<feature type="domain" description="Caspase family p20" evidence="12">
    <location>
        <begin position="280"/>
        <end position="377"/>
    </location>
</feature>
<dbReference type="PROSITE" id="PS50208">
    <property type="entry name" value="CASPASE_P20"/>
    <property type="match status" value="1"/>
</dbReference>
<dbReference type="PROSITE" id="PS01121">
    <property type="entry name" value="CASPASE_HIS"/>
    <property type="match status" value="1"/>
</dbReference>
<feature type="domain" description="DED" evidence="10">
    <location>
        <begin position="92"/>
        <end position="155"/>
    </location>
</feature>
<comment type="similarity">
    <text evidence="1 8">Belongs to the peptidase C14A family.</text>
</comment>
<sequence>MPSRENMERDAIDEKVYYRRTLKQIDDGLVSDNISAIKFLCRDFVPAAKLEPVSRGIHLFEVLEQKCLLGNNNSALLIKVLQTIGRANLFKVCDELTSKEVDTMKFMCEGHMHRKLLNVNTCEDLFVALEESGHLSADNTRVILDLLSDVQRQDLHSLFVPSQHLRHGTQQVRPILGIGAATSGAPTRIIRSYQAEDELTSHFQHMDIVKGNNAMPPPNTPLPACTGQPLSPAEDTSSAQVMPSAGQASHHPPPAAAVSPQVFPADTSLGSYDMSADPREKLQGIFEKLRFQVSVQIDQTASDIKELMIYFSTQVDHAPFNCFICCILTHGKLGKVYGTDGATVDIMELTSSFKGAKCKSLVGKPKLFFIQACQGLEKQTGVAIESDAPESISQSLQETLPNESDFLVGFATVPGFVSYRSTTDGTWYISKLVEMIDTFHTSEHLLDILVKVNDEVSKVAKETGDRVYKQAPAPLVTLRKKVFFR</sequence>
<evidence type="ECO:0000256" key="5">
    <source>
        <dbReference type="ARBA" id="ARBA00022801"/>
    </source>
</evidence>
<dbReference type="PRINTS" id="PR00376">
    <property type="entry name" value="IL1BCENZYME"/>
</dbReference>
<keyword evidence="2" id="KW-0645">Protease</keyword>
<dbReference type="InterPro" id="IPR016129">
    <property type="entry name" value="Caspase_his_AS"/>
</dbReference>
<dbReference type="InterPro" id="IPR011029">
    <property type="entry name" value="DEATH-like_dom_sf"/>
</dbReference>
<evidence type="ECO:0000256" key="3">
    <source>
        <dbReference type="ARBA" id="ARBA00022703"/>
    </source>
</evidence>
<evidence type="ECO:0008006" key="15">
    <source>
        <dbReference type="Google" id="ProtNLM"/>
    </source>
</evidence>
<reference evidence="13" key="1">
    <citation type="journal article" date="2023" name="Mol. Biol. Evol.">
        <title>Third-Generation Sequencing Reveals the Adaptive Role of the Epigenome in Three Deep-Sea Polychaetes.</title>
        <authorList>
            <person name="Perez M."/>
            <person name="Aroh O."/>
            <person name="Sun Y."/>
            <person name="Lan Y."/>
            <person name="Juniper S.K."/>
            <person name="Young C.R."/>
            <person name="Angers B."/>
            <person name="Qian P.Y."/>
        </authorList>
    </citation>
    <scope>NUCLEOTIDE SEQUENCE</scope>
    <source>
        <strain evidence="13">R07B-5</strain>
    </source>
</reference>
<evidence type="ECO:0000256" key="6">
    <source>
        <dbReference type="ARBA" id="ARBA00022807"/>
    </source>
</evidence>
<dbReference type="Gene3D" id="3.40.50.1460">
    <property type="match status" value="1"/>
</dbReference>
<dbReference type="Proteomes" id="UP001209878">
    <property type="component" value="Unassembled WGS sequence"/>
</dbReference>
<evidence type="ECO:0000256" key="2">
    <source>
        <dbReference type="ARBA" id="ARBA00022670"/>
    </source>
</evidence>
<evidence type="ECO:0000256" key="9">
    <source>
        <dbReference type="SAM" id="MobiDB-lite"/>
    </source>
</evidence>
<keyword evidence="3" id="KW-0053">Apoptosis</keyword>
<dbReference type="InterPro" id="IPR029030">
    <property type="entry name" value="Caspase-like_dom_sf"/>
</dbReference>
<accession>A0AAD9P944</accession>
<keyword evidence="5" id="KW-0378">Hydrolase</keyword>
<dbReference type="InterPro" id="IPR002138">
    <property type="entry name" value="Pept_C14_p10"/>
</dbReference>
<keyword evidence="7" id="KW-0865">Zymogen</keyword>
<keyword evidence="4" id="KW-0677">Repeat</keyword>
<name>A0AAD9P944_RIDPI</name>
<protein>
    <recommendedName>
        <fullName evidence="15">Caspase-8</fullName>
    </recommendedName>
</protein>
<evidence type="ECO:0000256" key="1">
    <source>
        <dbReference type="ARBA" id="ARBA00010134"/>
    </source>
</evidence>
<dbReference type="InterPro" id="IPR001309">
    <property type="entry name" value="Pept_C14_p20"/>
</dbReference>
<comment type="caution">
    <text evidence="13">The sequence shown here is derived from an EMBL/GenBank/DDBJ whole genome shotgun (WGS) entry which is preliminary data.</text>
</comment>
<dbReference type="SUPFAM" id="SSF52129">
    <property type="entry name" value="Caspase-like"/>
    <property type="match status" value="1"/>
</dbReference>
<feature type="domain" description="Caspase family p10" evidence="11">
    <location>
        <begin position="396"/>
        <end position="485"/>
    </location>
</feature>
<feature type="domain" description="DED" evidence="10">
    <location>
        <begin position="17"/>
        <end position="95"/>
    </location>
</feature>
<dbReference type="Pfam" id="PF00656">
    <property type="entry name" value="Peptidase_C14"/>
    <property type="match status" value="1"/>
</dbReference>
<dbReference type="GO" id="GO:0005737">
    <property type="term" value="C:cytoplasm"/>
    <property type="evidence" value="ECO:0007669"/>
    <property type="project" value="UniProtKB-ARBA"/>
</dbReference>
<dbReference type="GO" id="GO:0042981">
    <property type="term" value="P:regulation of apoptotic process"/>
    <property type="evidence" value="ECO:0007669"/>
    <property type="project" value="InterPro"/>
</dbReference>
<keyword evidence="6" id="KW-0788">Thiol protease</keyword>
<dbReference type="Gene3D" id="1.10.533.10">
    <property type="entry name" value="Death Domain, Fas"/>
    <property type="match status" value="2"/>
</dbReference>
<proteinExistence type="inferred from homology"/>
<evidence type="ECO:0000256" key="8">
    <source>
        <dbReference type="RuleBase" id="RU003971"/>
    </source>
</evidence>
<dbReference type="InterPro" id="IPR001875">
    <property type="entry name" value="DED_dom"/>
</dbReference>
<dbReference type="PROSITE" id="PS50168">
    <property type="entry name" value="DED"/>
    <property type="match status" value="2"/>
</dbReference>
<dbReference type="SMART" id="SM00031">
    <property type="entry name" value="DED"/>
    <property type="match status" value="2"/>
</dbReference>
<organism evidence="13 14">
    <name type="scientific">Ridgeia piscesae</name>
    <name type="common">Tubeworm</name>
    <dbReference type="NCBI Taxonomy" id="27915"/>
    <lineage>
        <taxon>Eukaryota</taxon>
        <taxon>Metazoa</taxon>
        <taxon>Spiralia</taxon>
        <taxon>Lophotrochozoa</taxon>
        <taxon>Annelida</taxon>
        <taxon>Polychaeta</taxon>
        <taxon>Sedentaria</taxon>
        <taxon>Canalipalpata</taxon>
        <taxon>Sabellida</taxon>
        <taxon>Siboglinidae</taxon>
        <taxon>Ridgeia</taxon>
    </lineage>
</organism>
<feature type="region of interest" description="Disordered" evidence="9">
    <location>
        <begin position="215"/>
        <end position="255"/>
    </location>
</feature>
<dbReference type="Pfam" id="PF01335">
    <property type="entry name" value="DED"/>
    <property type="match status" value="1"/>
</dbReference>
<dbReference type="SMART" id="SM00115">
    <property type="entry name" value="CASc"/>
    <property type="match status" value="1"/>
</dbReference>
<dbReference type="GO" id="GO:0006915">
    <property type="term" value="P:apoptotic process"/>
    <property type="evidence" value="ECO:0007669"/>
    <property type="project" value="UniProtKB-KW"/>
</dbReference>
<dbReference type="InterPro" id="IPR033139">
    <property type="entry name" value="Caspase_cys_AS"/>
</dbReference>
<evidence type="ECO:0000313" key="14">
    <source>
        <dbReference type="Proteomes" id="UP001209878"/>
    </source>
</evidence>
<evidence type="ECO:0000259" key="10">
    <source>
        <dbReference type="PROSITE" id="PS50168"/>
    </source>
</evidence>
<dbReference type="PANTHER" id="PTHR48169:SF7">
    <property type="entry name" value="CASPASE 10"/>
    <property type="match status" value="1"/>
</dbReference>